<organism evidence="6 7">
    <name type="scientific">Fomitopsis schrenkii</name>
    <name type="common">Brown rot fungus</name>
    <dbReference type="NCBI Taxonomy" id="2126942"/>
    <lineage>
        <taxon>Eukaryota</taxon>
        <taxon>Fungi</taxon>
        <taxon>Dikarya</taxon>
        <taxon>Basidiomycota</taxon>
        <taxon>Agaricomycotina</taxon>
        <taxon>Agaricomycetes</taxon>
        <taxon>Polyporales</taxon>
        <taxon>Fomitopsis</taxon>
    </lineage>
</organism>
<dbReference type="Gene3D" id="2.60.120.200">
    <property type="match status" value="1"/>
</dbReference>
<evidence type="ECO:0000256" key="2">
    <source>
        <dbReference type="ARBA" id="ARBA00022801"/>
    </source>
</evidence>
<dbReference type="GO" id="GO:0031505">
    <property type="term" value="P:fungal-type cell wall organization"/>
    <property type="evidence" value="ECO:0007669"/>
    <property type="project" value="TreeGrafter"/>
</dbReference>
<evidence type="ECO:0000313" key="6">
    <source>
        <dbReference type="EMBL" id="EPS95247.1"/>
    </source>
</evidence>
<dbReference type="Pfam" id="PF00722">
    <property type="entry name" value="Glyco_hydro_16"/>
    <property type="match status" value="1"/>
</dbReference>
<dbReference type="AlphaFoldDB" id="S8DRD2"/>
<dbReference type="InterPro" id="IPR018371">
    <property type="entry name" value="Chitin-binding_1_CS"/>
</dbReference>
<dbReference type="PANTHER" id="PTHR10963:SF22">
    <property type="entry name" value="GLYCOSIDASE CRH2-RELATED"/>
    <property type="match status" value="1"/>
</dbReference>
<dbReference type="GO" id="GO:0004553">
    <property type="term" value="F:hydrolase activity, hydrolyzing O-glycosyl compounds"/>
    <property type="evidence" value="ECO:0007669"/>
    <property type="project" value="InterPro"/>
</dbReference>
<dbReference type="PANTHER" id="PTHR10963">
    <property type="entry name" value="GLYCOSYL HYDROLASE-RELATED"/>
    <property type="match status" value="1"/>
</dbReference>
<proteinExistence type="predicted"/>
<dbReference type="EMBL" id="KE504211">
    <property type="protein sequence ID" value="EPS95247.1"/>
    <property type="molecule type" value="Genomic_DNA"/>
</dbReference>
<dbReference type="HOGENOM" id="CLU_040459_1_0_1"/>
<dbReference type="GO" id="GO:0008061">
    <property type="term" value="F:chitin binding"/>
    <property type="evidence" value="ECO:0007669"/>
    <property type="project" value="InterPro"/>
</dbReference>
<dbReference type="GO" id="GO:0016757">
    <property type="term" value="F:glycosyltransferase activity"/>
    <property type="evidence" value="ECO:0007669"/>
    <property type="project" value="TreeGrafter"/>
</dbReference>
<evidence type="ECO:0000256" key="1">
    <source>
        <dbReference type="ARBA" id="ARBA00022729"/>
    </source>
</evidence>
<keyword evidence="1 4" id="KW-0732">Signal</keyword>
<sequence>MLTKSRTTAATLSLLPLLAALVPGVASQQSCNATSHCGTAAPCCSSYGFCGSGASFCFGGCDPLGSNALTSCMPEPVCENQNITFQSFDRILMNATHYNGNASAWDFILQQGNIQNTTNNELVMTLNQENNGTLLTSTRYVHYGTITARMKTGRWGGVVTAFIMMSDIKDEIDWEFPGNHTTEGQTNYFWQGLIPAQTAGQTTGNLTDTFDNYHDYTFDWQEDQLQWLVDGKVVRTLTRAETTDNSTGLSRYPNTPSRVQLSLWPAGISSEPEGTVEWAGGMINWDDPDYKSAGHFYAYIDSISVQCADQPGANITSYVYGSNSSAFTPSISETNETTILASNGALGSSALAAKWAFFATGAAVLLSLV</sequence>
<dbReference type="OrthoDB" id="4781at2759"/>
<keyword evidence="2" id="KW-0378">Hydrolase</keyword>
<feature type="domain" description="GH16" evidence="5">
    <location>
        <begin position="68"/>
        <end position="287"/>
    </location>
</feature>
<dbReference type="InterPro" id="IPR000757">
    <property type="entry name" value="Beta-glucanase-like"/>
</dbReference>
<evidence type="ECO:0000256" key="3">
    <source>
        <dbReference type="ARBA" id="ARBA00023295"/>
    </source>
</evidence>
<dbReference type="Proteomes" id="UP000015241">
    <property type="component" value="Unassembled WGS sequence"/>
</dbReference>
<dbReference type="InParanoid" id="S8DRD2"/>
<dbReference type="eggNOG" id="ENOG502QVQI">
    <property type="taxonomic scope" value="Eukaryota"/>
</dbReference>
<dbReference type="GO" id="GO:0009277">
    <property type="term" value="C:fungal-type cell wall"/>
    <property type="evidence" value="ECO:0007669"/>
    <property type="project" value="TreeGrafter"/>
</dbReference>
<accession>S8DRD2</accession>
<keyword evidence="7" id="KW-1185">Reference proteome</keyword>
<reference evidence="6 7" key="1">
    <citation type="journal article" date="2012" name="Science">
        <title>The Paleozoic origin of enzymatic lignin decomposition reconstructed from 31 fungal genomes.</title>
        <authorList>
            <person name="Floudas D."/>
            <person name="Binder M."/>
            <person name="Riley R."/>
            <person name="Barry K."/>
            <person name="Blanchette R.A."/>
            <person name="Henrissat B."/>
            <person name="Martinez A.T."/>
            <person name="Otillar R."/>
            <person name="Spatafora J.W."/>
            <person name="Yadav J.S."/>
            <person name="Aerts A."/>
            <person name="Benoit I."/>
            <person name="Boyd A."/>
            <person name="Carlson A."/>
            <person name="Copeland A."/>
            <person name="Coutinho P.M."/>
            <person name="de Vries R.P."/>
            <person name="Ferreira P."/>
            <person name="Findley K."/>
            <person name="Foster B."/>
            <person name="Gaskell J."/>
            <person name="Glotzer D."/>
            <person name="Gorecki P."/>
            <person name="Heitman J."/>
            <person name="Hesse C."/>
            <person name="Hori C."/>
            <person name="Igarashi K."/>
            <person name="Jurgens J.A."/>
            <person name="Kallen N."/>
            <person name="Kersten P."/>
            <person name="Kohler A."/>
            <person name="Kuees U."/>
            <person name="Kumar T.K.A."/>
            <person name="Kuo A."/>
            <person name="LaButti K."/>
            <person name="Larrondo L.F."/>
            <person name="Lindquist E."/>
            <person name="Ling A."/>
            <person name="Lombard V."/>
            <person name="Lucas S."/>
            <person name="Lundell T."/>
            <person name="Martin R."/>
            <person name="McLaughlin D.J."/>
            <person name="Morgenstern I."/>
            <person name="Morin E."/>
            <person name="Murat C."/>
            <person name="Nagy L.G."/>
            <person name="Nolan M."/>
            <person name="Ohm R.A."/>
            <person name="Patyshakuliyeva A."/>
            <person name="Rokas A."/>
            <person name="Ruiz-Duenas F.J."/>
            <person name="Sabat G."/>
            <person name="Salamov A."/>
            <person name="Samejima M."/>
            <person name="Schmutz J."/>
            <person name="Slot J.C."/>
            <person name="St John F."/>
            <person name="Stenlid J."/>
            <person name="Sun H."/>
            <person name="Sun S."/>
            <person name="Syed K."/>
            <person name="Tsang A."/>
            <person name="Wiebenga A."/>
            <person name="Young D."/>
            <person name="Pisabarro A."/>
            <person name="Eastwood D.C."/>
            <person name="Martin F."/>
            <person name="Cullen D."/>
            <person name="Grigoriev I.V."/>
            <person name="Hibbett D.S."/>
        </authorList>
    </citation>
    <scope>NUCLEOTIDE SEQUENCE</scope>
    <source>
        <strain evidence="7">FP-58527</strain>
    </source>
</reference>
<dbReference type="SUPFAM" id="SSF49899">
    <property type="entry name" value="Concanavalin A-like lectins/glucanases"/>
    <property type="match status" value="1"/>
</dbReference>
<feature type="chain" id="PRO_5004549702" description="GH16 domain-containing protein" evidence="4">
    <location>
        <begin position="28"/>
        <end position="369"/>
    </location>
</feature>
<dbReference type="GO" id="GO:0005975">
    <property type="term" value="P:carbohydrate metabolic process"/>
    <property type="evidence" value="ECO:0007669"/>
    <property type="project" value="InterPro"/>
</dbReference>
<name>S8DRD2_FOMSC</name>
<evidence type="ECO:0000313" key="7">
    <source>
        <dbReference type="Proteomes" id="UP000015241"/>
    </source>
</evidence>
<protein>
    <recommendedName>
        <fullName evidence="5">GH16 domain-containing protein</fullName>
    </recommendedName>
</protein>
<dbReference type="InterPro" id="IPR050546">
    <property type="entry name" value="Glycosyl_Hydrlase_16"/>
</dbReference>
<dbReference type="PROSITE" id="PS00026">
    <property type="entry name" value="CHIT_BIND_I_1"/>
    <property type="match status" value="1"/>
</dbReference>
<dbReference type="InterPro" id="IPR013320">
    <property type="entry name" value="ConA-like_dom_sf"/>
</dbReference>
<dbReference type="STRING" id="743788.S8DRD2"/>
<evidence type="ECO:0000256" key="4">
    <source>
        <dbReference type="SAM" id="SignalP"/>
    </source>
</evidence>
<evidence type="ECO:0000259" key="5">
    <source>
        <dbReference type="PROSITE" id="PS51762"/>
    </source>
</evidence>
<gene>
    <name evidence="6" type="ORF">FOMPIDRAFT_162459</name>
</gene>
<keyword evidence="3" id="KW-0326">Glycosidase</keyword>
<feature type="signal peptide" evidence="4">
    <location>
        <begin position="1"/>
        <end position="27"/>
    </location>
</feature>
<dbReference type="PROSITE" id="PS51762">
    <property type="entry name" value="GH16_2"/>
    <property type="match status" value="1"/>
</dbReference>